<dbReference type="RefSeq" id="XP_027069747.1">
    <property type="nucleotide sequence ID" value="XM_027213946.2"/>
</dbReference>
<reference evidence="2" key="1">
    <citation type="journal article" date="2025" name="Foods">
        <title>Unveiling the Microbial Signatures of Arabica Coffee Cherries: Insights into Ripeness Specific Diversity, Functional Traits, and Implications for Quality and Safety.</title>
        <authorList>
            <consortium name="RefSeq"/>
            <person name="Tenea G.N."/>
            <person name="Cifuentes V."/>
            <person name="Reyes P."/>
            <person name="Cevallos-Vallejos M."/>
        </authorList>
    </citation>
    <scope>NUCLEOTIDE SEQUENCE [LARGE SCALE GENOMIC DNA]</scope>
</reference>
<dbReference type="PANTHER" id="PTHR34658:SF2">
    <property type="entry name" value="OS01G0151800 PROTEIN"/>
    <property type="match status" value="1"/>
</dbReference>
<gene>
    <name evidence="3" type="primary">LOC113695000</name>
</gene>
<dbReference type="GeneID" id="113695000"/>
<name>A0A6P6SV00_COFAR</name>
<protein>
    <submittedName>
        <fullName evidence="3">Uncharacterized protein</fullName>
    </submittedName>
</protein>
<evidence type="ECO:0000313" key="3">
    <source>
        <dbReference type="RefSeq" id="XP_027069747.1"/>
    </source>
</evidence>
<organism evidence="2 3">
    <name type="scientific">Coffea arabica</name>
    <name type="common">Arabian coffee</name>
    <dbReference type="NCBI Taxonomy" id="13443"/>
    <lineage>
        <taxon>Eukaryota</taxon>
        <taxon>Viridiplantae</taxon>
        <taxon>Streptophyta</taxon>
        <taxon>Embryophyta</taxon>
        <taxon>Tracheophyta</taxon>
        <taxon>Spermatophyta</taxon>
        <taxon>Magnoliopsida</taxon>
        <taxon>eudicotyledons</taxon>
        <taxon>Gunneridae</taxon>
        <taxon>Pentapetalae</taxon>
        <taxon>asterids</taxon>
        <taxon>lamiids</taxon>
        <taxon>Gentianales</taxon>
        <taxon>Rubiaceae</taxon>
        <taxon>Ixoroideae</taxon>
        <taxon>Gardenieae complex</taxon>
        <taxon>Bertiereae - Coffeeae clade</taxon>
        <taxon>Coffeeae</taxon>
        <taxon>Coffea</taxon>
    </lineage>
</organism>
<keyword evidence="1" id="KW-0812">Transmembrane</keyword>
<dbReference type="OrthoDB" id="1921102at2759"/>
<proteinExistence type="predicted"/>
<accession>A0A6P6SV00</accession>
<sequence>MSFTFTLWKAMLQRLSPRWPLLLYAATWTTILTIIVAVASFSPELAFVSAVNPTSSFSQACRLQRQQDQRQGGPTTVRVPVDVPGELFCLPAHFFKRSKMDLLVPPVFAAVVVATSAYVVKALALWEMEDPRD</sequence>
<feature type="transmembrane region" description="Helical" evidence="1">
    <location>
        <begin position="103"/>
        <end position="126"/>
    </location>
</feature>
<dbReference type="AlphaFoldDB" id="A0A6P6SV00"/>
<dbReference type="PANTHER" id="PTHR34658">
    <property type="entry name" value="OS01G0151800 PROTEIN"/>
    <property type="match status" value="1"/>
</dbReference>
<dbReference type="Proteomes" id="UP001652660">
    <property type="component" value="Chromosome 6e"/>
</dbReference>
<keyword evidence="2" id="KW-1185">Reference proteome</keyword>
<keyword evidence="1" id="KW-1133">Transmembrane helix</keyword>
<evidence type="ECO:0000256" key="1">
    <source>
        <dbReference type="SAM" id="Phobius"/>
    </source>
</evidence>
<keyword evidence="1" id="KW-0472">Membrane</keyword>
<evidence type="ECO:0000313" key="2">
    <source>
        <dbReference type="Proteomes" id="UP001652660"/>
    </source>
</evidence>
<reference evidence="3" key="2">
    <citation type="submission" date="2025-08" db="UniProtKB">
        <authorList>
            <consortium name="RefSeq"/>
        </authorList>
    </citation>
    <scope>IDENTIFICATION</scope>
    <source>
        <tissue evidence="3">Leaves</tissue>
    </source>
</reference>
<feature type="transmembrane region" description="Helical" evidence="1">
    <location>
        <begin position="21"/>
        <end position="41"/>
    </location>
</feature>